<dbReference type="SUPFAM" id="SSF52540">
    <property type="entry name" value="P-loop containing nucleoside triphosphate hydrolases"/>
    <property type="match status" value="2"/>
</dbReference>
<dbReference type="InterPro" id="IPR034003">
    <property type="entry name" value="ABCG_PDR_2"/>
</dbReference>
<evidence type="ECO:0000259" key="11">
    <source>
        <dbReference type="PROSITE" id="PS50893"/>
    </source>
</evidence>
<dbReference type="FunFam" id="3.40.50.300:FF:000054">
    <property type="entry name" value="ABC multidrug transporter atrF"/>
    <property type="match status" value="1"/>
</dbReference>
<sequence length="1455" mass="163370">MSLNERPGPSFSRRMTEEDMAQLLTMDQRKFSNVTEGSSLTSQKENDLKELDKLMEKIFGRIRQKQSEEERTRHLGVIFKNVTVKGQALGAAIQPTVGDVFLGLSRALLGLFKSGATDVNPPIKTILNKFTGCIRPGEMLLVLGRPGAGVSTFLKVIGNQRDGFEKVDGKVSYGGESAATMAAKFRSEVLYNPEADLHYATLKVKDTLRFALKSRTPAPHSRKDGESRKDYVREFFQVATKLFWIEHTMETIVGNEFKRGVSGGEKKRVSIAEALVTKASTQCWDDPTRGLDSSAALEYVRILRSMTNTARISTAVGLYQASEDMWDCFDKVLLIDGGECCYFGPTKSAVQYFKDLGFEMPERSTSADFLTSVSSEYQRKIRPGFEDWIPRNPREFAEAFRASDQRSRNQVDIAQFEAKLYNMMEKRMDAQSSATKTKNYSLPFWKQVLVLAHRQSLVLKGDPQTLAGKWGGVLFEAIIVGSLFFNMPRTSEGIFLRGGVLFFMLLFNALLALAELTPAFEARPLLMKHKSFSFYRPAAYAIAQTVLDIPLLFVQVTTFNLIVYFMSGLQRTATRFLVTNLFLYLLTMTVYAAFRAIGATAPSLDAATRFTGLGMQALVVYTDYIIPPKKMKSWLAWVRWLNPIQYCFEALMVNEFDGLDINCVPPNLIPPGPSARPQFQSCTVQGSRPGATSVSGRDYLEVSFGFRKSHLWRNLGIISAFFLFFVGVTALGMEAQGPVKGGGAVTIFKRNQTPHLKRKRVQDDESENDYSEDHYSEDEYYEKSQGKEDAETVHPQAPGTESQATFTWQNVDYTIPYKDGTRQLLHKIQGYVKPGKLTALMGSSGAGKTTLLNALAQRIRLGVVTGDLRVNGHSLPSSFQRSAGFAEQMDIHEPSQTVREALRFSAKLRQPRNVSLREKYQFCEEVIDLLEMREIAGAVIGTPGASLNQEQRKRLTIAVELASKPQLLIFLDEPTSGLDSIAAANIVRLLRKLADSGQAILCTIHQPSAVLFEYFDMLLLLKRGGHMVYFGELGHGSRILLDYLERNGAPRCPPKANPAEYMLEAIGAGNPNQKGNDWAEIWSRSKENALLTQEIEDMVRLNVVSRPQMEDSAEYAMPIHVQIGAVVHRSFSSMWRSRDYVTGILILHVFVGLFSTFSFWMLGNSQIDMQSRLFTVFMTLIIAPPLMQQLQPRFLEARNIYASREAKAKIYTWFAFVTGAIVSEIPYRILAGTLYWACWYFGIGFPRGDLVPLKVWMLIVLYELFYLGLGQGIAAFSPSESLASFFIPLFFMFVISFCGIAVPFFALPKFWKWMYHVTPFTYLLEAMLGLVIHEVSVTCSKDELAIIQLPPGLSCEDYMGPYAMQAGGYVQALADGFCGYCQFENGDQFGASFNVFERHFWRDFGIFGAYVVFNFVFVYACSWLYLQGGRQIRSFFSAAATQKRRGKGNRGDGNV</sequence>
<comment type="subcellular location">
    <subcellularLocation>
        <location evidence="1">Membrane</location>
        <topology evidence="1">Multi-pass membrane protein</topology>
    </subcellularLocation>
</comment>
<evidence type="ECO:0000256" key="3">
    <source>
        <dbReference type="ARBA" id="ARBA00022448"/>
    </source>
</evidence>
<dbReference type="CDD" id="cd03232">
    <property type="entry name" value="ABCG_PDR_domain2"/>
    <property type="match status" value="1"/>
</dbReference>
<dbReference type="Pfam" id="PF06422">
    <property type="entry name" value="PDR_CDR"/>
    <property type="match status" value="1"/>
</dbReference>
<feature type="transmembrane region" description="Helical" evidence="10">
    <location>
        <begin position="1282"/>
        <end position="1306"/>
    </location>
</feature>
<dbReference type="GO" id="GO:0016887">
    <property type="term" value="F:ATP hydrolysis activity"/>
    <property type="evidence" value="ECO:0007669"/>
    <property type="project" value="InterPro"/>
</dbReference>
<evidence type="ECO:0000256" key="2">
    <source>
        <dbReference type="ARBA" id="ARBA00006012"/>
    </source>
</evidence>
<dbReference type="Pfam" id="PF14510">
    <property type="entry name" value="ABC_trans_N"/>
    <property type="match status" value="1"/>
</dbReference>
<evidence type="ECO:0000256" key="5">
    <source>
        <dbReference type="ARBA" id="ARBA00022741"/>
    </source>
</evidence>
<feature type="compositionally biased region" description="Basic and acidic residues" evidence="9">
    <location>
        <begin position="781"/>
        <end position="792"/>
    </location>
</feature>
<feature type="transmembrane region" description="Helical" evidence="10">
    <location>
        <begin position="1140"/>
        <end position="1161"/>
    </location>
</feature>
<dbReference type="GO" id="GO:0005524">
    <property type="term" value="F:ATP binding"/>
    <property type="evidence" value="ECO:0007669"/>
    <property type="project" value="UniProtKB-KW"/>
</dbReference>
<evidence type="ECO:0000313" key="13">
    <source>
        <dbReference type="Proteomes" id="UP000799291"/>
    </source>
</evidence>
<reference evidence="12" key="1">
    <citation type="journal article" date="2020" name="Stud. Mycol.">
        <title>101 Dothideomycetes genomes: a test case for predicting lifestyles and emergence of pathogens.</title>
        <authorList>
            <person name="Haridas S."/>
            <person name="Albert R."/>
            <person name="Binder M."/>
            <person name="Bloem J."/>
            <person name="Labutti K."/>
            <person name="Salamov A."/>
            <person name="Andreopoulos B."/>
            <person name="Baker S."/>
            <person name="Barry K."/>
            <person name="Bills G."/>
            <person name="Bluhm B."/>
            <person name="Cannon C."/>
            <person name="Castanera R."/>
            <person name="Culley D."/>
            <person name="Daum C."/>
            <person name="Ezra D."/>
            <person name="Gonzalez J."/>
            <person name="Henrissat B."/>
            <person name="Kuo A."/>
            <person name="Liang C."/>
            <person name="Lipzen A."/>
            <person name="Lutzoni F."/>
            <person name="Magnuson J."/>
            <person name="Mondo S."/>
            <person name="Nolan M."/>
            <person name="Ohm R."/>
            <person name="Pangilinan J."/>
            <person name="Park H.-J."/>
            <person name="Ramirez L."/>
            <person name="Alfaro M."/>
            <person name="Sun H."/>
            <person name="Tritt A."/>
            <person name="Yoshinaga Y."/>
            <person name="Zwiers L.-H."/>
            <person name="Turgeon B."/>
            <person name="Goodwin S."/>
            <person name="Spatafora J."/>
            <person name="Crous P."/>
            <person name="Grigoriev I."/>
        </authorList>
    </citation>
    <scope>NUCLEOTIDE SEQUENCE</scope>
    <source>
        <strain evidence="12">CBS 122367</strain>
    </source>
</reference>
<evidence type="ECO:0000256" key="10">
    <source>
        <dbReference type="SAM" id="Phobius"/>
    </source>
</evidence>
<evidence type="ECO:0000256" key="9">
    <source>
        <dbReference type="SAM" id="MobiDB-lite"/>
    </source>
</evidence>
<name>A0A6G1IQ10_9PLEO</name>
<dbReference type="SMART" id="SM00382">
    <property type="entry name" value="AAA"/>
    <property type="match status" value="2"/>
</dbReference>
<evidence type="ECO:0000256" key="4">
    <source>
        <dbReference type="ARBA" id="ARBA00022692"/>
    </source>
</evidence>
<dbReference type="PROSITE" id="PS00211">
    <property type="entry name" value="ABC_TRANSPORTER_1"/>
    <property type="match status" value="1"/>
</dbReference>
<dbReference type="OrthoDB" id="245989at2759"/>
<dbReference type="InterPro" id="IPR029481">
    <property type="entry name" value="ABC_trans_N"/>
</dbReference>
<evidence type="ECO:0000256" key="1">
    <source>
        <dbReference type="ARBA" id="ARBA00004141"/>
    </source>
</evidence>
<protein>
    <recommendedName>
        <fullName evidence="11">ABC transporter domain-containing protein</fullName>
    </recommendedName>
</protein>
<proteinExistence type="inferred from homology"/>
<feature type="domain" description="ABC transporter" evidence="11">
    <location>
        <begin position="106"/>
        <end position="362"/>
    </location>
</feature>
<dbReference type="InterPro" id="IPR010929">
    <property type="entry name" value="PDR_CDR_ABC"/>
</dbReference>
<dbReference type="InterPro" id="IPR017871">
    <property type="entry name" value="ABC_transporter-like_CS"/>
</dbReference>
<dbReference type="Pfam" id="PF01061">
    <property type="entry name" value="ABC2_membrane"/>
    <property type="match status" value="2"/>
</dbReference>
<keyword evidence="3" id="KW-0813">Transport</keyword>
<dbReference type="FunFam" id="3.40.50.300:FF:002416">
    <property type="entry name" value="ABC multidrug transporter (Eurofung)"/>
    <property type="match status" value="1"/>
</dbReference>
<keyword evidence="13" id="KW-1185">Reference proteome</keyword>
<dbReference type="Gene3D" id="3.40.50.300">
    <property type="entry name" value="P-loop containing nucleotide triphosphate hydrolases"/>
    <property type="match status" value="2"/>
</dbReference>
<feature type="transmembrane region" description="Helical" evidence="10">
    <location>
        <begin position="1404"/>
        <end position="1426"/>
    </location>
</feature>
<keyword evidence="5" id="KW-0547">Nucleotide-binding</keyword>
<keyword evidence="6" id="KW-0067">ATP-binding</keyword>
<keyword evidence="4 10" id="KW-0812">Transmembrane</keyword>
<dbReference type="InterPro" id="IPR003439">
    <property type="entry name" value="ABC_transporter-like_ATP-bd"/>
</dbReference>
<dbReference type="GO" id="GO:0016020">
    <property type="term" value="C:membrane"/>
    <property type="evidence" value="ECO:0007669"/>
    <property type="project" value="UniProtKB-SubCell"/>
</dbReference>
<gene>
    <name evidence="12" type="ORF">K458DRAFT_373583</name>
</gene>
<feature type="domain" description="ABC transporter" evidence="11">
    <location>
        <begin position="806"/>
        <end position="1048"/>
    </location>
</feature>
<dbReference type="CDD" id="cd03233">
    <property type="entry name" value="ABCG_PDR_domain1"/>
    <property type="match status" value="1"/>
</dbReference>
<organism evidence="12 13">
    <name type="scientific">Lentithecium fluviatile CBS 122367</name>
    <dbReference type="NCBI Taxonomy" id="1168545"/>
    <lineage>
        <taxon>Eukaryota</taxon>
        <taxon>Fungi</taxon>
        <taxon>Dikarya</taxon>
        <taxon>Ascomycota</taxon>
        <taxon>Pezizomycotina</taxon>
        <taxon>Dothideomycetes</taxon>
        <taxon>Pleosporomycetidae</taxon>
        <taxon>Pleosporales</taxon>
        <taxon>Massarineae</taxon>
        <taxon>Lentitheciaceae</taxon>
        <taxon>Lentithecium</taxon>
    </lineage>
</organism>
<accession>A0A6G1IQ10</accession>
<dbReference type="PANTHER" id="PTHR19241">
    <property type="entry name" value="ATP-BINDING CASSETTE TRANSPORTER"/>
    <property type="match status" value="1"/>
</dbReference>
<feature type="transmembrane region" description="Helical" evidence="10">
    <location>
        <begin position="715"/>
        <end position="733"/>
    </location>
</feature>
<dbReference type="PROSITE" id="PS50893">
    <property type="entry name" value="ABC_TRANSPORTER_2"/>
    <property type="match status" value="2"/>
</dbReference>
<dbReference type="InterPro" id="IPR003593">
    <property type="entry name" value="AAA+_ATPase"/>
</dbReference>
<evidence type="ECO:0000256" key="7">
    <source>
        <dbReference type="ARBA" id="ARBA00022989"/>
    </source>
</evidence>
<feature type="transmembrane region" description="Helical" evidence="10">
    <location>
        <begin position="606"/>
        <end position="626"/>
    </location>
</feature>
<dbReference type="InterPro" id="IPR013525">
    <property type="entry name" value="ABC2_TM"/>
</dbReference>
<feature type="transmembrane region" description="Helical" evidence="10">
    <location>
        <begin position="1255"/>
        <end position="1276"/>
    </location>
</feature>
<feature type="transmembrane region" description="Helical" evidence="10">
    <location>
        <begin position="499"/>
        <end position="520"/>
    </location>
</feature>
<evidence type="ECO:0000256" key="6">
    <source>
        <dbReference type="ARBA" id="ARBA00022840"/>
    </source>
</evidence>
<dbReference type="EMBL" id="MU005597">
    <property type="protein sequence ID" value="KAF2680334.1"/>
    <property type="molecule type" value="Genomic_DNA"/>
</dbReference>
<feature type="transmembrane region" description="Helical" evidence="10">
    <location>
        <begin position="576"/>
        <end position="594"/>
    </location>
</feature>
<feature type="region of interest" description="Disordered" evidence="9">
    <location>
        <begin position="755"/>
        <end position="802"/>
    </location>
</feature>
<feature type="transmembrane region" description="Helical" evidence="10">
    <location>
        <begin position="470"/>
        <end position="487"/>
    </location>
</feature>
<keyword evidence="7 10" id="KW-1133">Transmembrane helix</keyword>
<dbReference type="InterPro" id="IPR027417">
    <property type="entry name" value="P-loop_NTPase"/>
</dbReference>
<dbReference type="InterPro" id="IPR034001">
    <property type="entry name" value="ABCG_PDR_1"/>
</dbReference>
<feature type="compositionally biased region" description="Acidic residues" evidence="9">
    <location>
        <begin position="764"/>
        <end position="780"/>
    </location>
</feature>
<dbReference type="Pfam" id="PF00005">
    <property type="entry name" value="ABC_tran"/>
    <property type="match status" value="2"/>
</dbReference>
<feature type="transmembrane region" description="Helical" evidence="10">
    <location>
        <begin position="540"/>
        <end position="564"/>
    </location>
</feature>
<evidence type="ECO:0000313" key="12">
    <source>
        <dbReference type="EMBL" id="KAF2680334.1"/>
    </source>
</evidence>
<dbReference type="Proteomes" id="UP000799291">
    <property type="component" value="Unassembled WGS sequence"/>
</dbReference>
<comment type="similarity">
    <text evidence="2">Belongs to the ABC transporter superfamily. ABCG family. PDR (TC 3.A.1.205) subfamily.</text>
</comment>
<keyword evidence="8 10" id="KW-0472">Membrane</keyword>
<evidence type="ECO:0000256" key="8">
    <source>
        <dbReference type="ARBA" id="ARBA00023136"/>
    </source>
</evidence>
<dbReference type="GO" id="GO:0140359">
    <property type="term" value="F:ABC-type transporter activity"/>
    <property type="evidence" value="ECO:0007669"/>
    <property type="project" value="InterPro"/>
</dbReference>
<feature type="transmembrane region" description="Helical" evidence="10">
    <location>
        <begin position="1210"/>
        <end position="1243"/>
    </location>
</feature>